<evidence type="ECO:0000256" key="4">
    <source>
        <dbReference type="ARBA" id="ARBA00023163"/>
    </source>
</evidence>
<keyword evidence="4" id="KW-0804">Transcription</keyword>
<dbReference type="SMART" id="SM00422">
    <property type="entry name" value="HTH_MERR"/>
    <property type="match status" value="1"/>
</dbReference>
<gene>
    <name evidence="6" type="ORF">F1D05_32575</name>
</gene>
<sequence length="119" mass="13458">MRIGELADASGVSTRSLRYYEEQGLIRAERTPAGWRDFESSTVERVIMIQHLFAAGLSSATINDLLPCLEAPPEERTGVLEQLLAEHVTRLELKRREIDRELDTLQSLRRETALPAKTP</sequence>
<evidence type="ECO:0000259" key="5">
    <source>
        <dbReference type="PROSITE" id="PS50937"/>
    </source>
</evidence>
<dbReference type="Proteomes" id="UP000515563">
    <property type="component" value="Chromosome"/>
</dbReference>
<evidence type="ECO:0000313" key="6">
    <source>
        <dbReference type="EMBL" id="QNE21792.1"/>
    </source>
</evidence>
<dbReference type="Gene3D" id="1.10.1660.10">
    <property type="match status" value="1"/>
</dbReference>
<keyword evidence="7" id="KW-1185">Reference proteome</keyword>
<dbReference type="RefSeq" id="WP_185444200.1">
    <property type="nucleotide sequence ID" value="NZ_CP043661.1"/>
</dbReference>
<dbReference type="AlphaFoldDB" id="A0A7G6X6C7"/>
<dbReference type="GO" id="GO:0003677">
    <property type="term" value="F:DNA binding"/>
    <property type="evidence" value="ECO:0007669"/>
    <property type="project" value="UniProtKB-KW"/>
</dbReference>
<keyword evidence="2" id="KW-0805">Transcription regulation</keyword>
<dbReference type="PROSITE" id="PS00552">
    <property type="entry name" value="HTH_MERR_1"/>
    <property type="match status" value="1"/>
</dbReference>
<keyword evidence="3" id="KW-0238">DNA-binding</keyword>
<evidence type="ECO:0000313" key="7">
    <source>
        <dbReference type="Proteomes" id="UP000515563"/>
    </source>
</evidence>
<dbReference type="PANTHER" id="PTHR30204:SF69">
    <property type="entry name" value="MERR-FAMILY TRANSCRIPTIONAL REGULATOR"/>
    <property type="match status" value="1"/>
</dbReference>
<dbReference type="KEGG" id="kqi:F1D05_32575"/>
<proteinExistence type="predicted"/>
<dbReference type="PANTHER" id="PTHR30204">
    <property type="entry name" value="REDOX-CYCLING DRUG-SENSING TRANSCRIPTIONAL ACTIVATOR SOXR"/>
    <property type="match status" value="1"/>
</dbReference>
<dbReference type="PROSITE" id="PS50937">
    <property type="entry name" value="HTH_MERR_2"/>
    <property type="match status" value="1"/>
</dbReference>
<evidence type="ECO:0000256" key="1">
    <source>
        <dbReference type="ARBA" id="ARBA00022491"/>
    </source>
</evidence>
<reference evidence="6 7" key="2">
    <citation type="journal article" date="2020" name="Microbiol. Resour. Announc.">
        <title>Antarctic desert soil bacteria exhibit high novel natural product potential, evaluated through long-read genome sequencing and comparative genomics.</title>
        <authorList>
            <person name="Benaud N."/>
            <person name="Edwards R.J."/>
            <person name="Amos T.G."/>
            <person name="D'Agostino P.M."/>
            <person name="Gutierrez-Chavez C."/>
            <person name="Montgomery K."/>
            <person name="Nicetic I."/>
            <person name="Ferrari B.C."/>
        </authorList>
    </citation>
    <scope>NUCLEOTIDE SEQUENCE [LARGE SCALE GENOMIC DNA]</scope>
    <source>
        <strain evidence="6 7">SPB151</strain>
    </source>
</reference>
<protein>
    <submittedName>
        <fullName evidence="6">MerR family transcriptional regulator</fullName>
    </submittedName>
</protein>
<dbReference type="PRINTS" id="PR00040">
    <property type="entry name" value="HTHMERR"/>
</dbReference>
<dbReference type="InterPro" id="IPR009061">
    <property type="entry name" value="DNA-bd_dom_put_sf"/>
</dbReference>
<reference evidence="7" key="1">
    <citation type="submission" date="2019-09" db="EMBL/GenBank/DDBJ databases">
        <title>Antimicrobial potential of Antarctic Bacteria.</title>
        <authorList>
            <person name="Benaud N."/>
            <person name="Edwards R.J."/>
            <person name="Ferrari B.C."/>
        </authorList>
    </citation>
    <scope>NUCLEOTIDE SEQUENCE [LARGE SCALE GENOMIC DNA]</scope>
    <source>
        <strain evidence="7">SPB151</strain>
    </source>
</reference>
<dbReference type="Pfam" id="PF13411">
    <property type="entry name" value="MerR_1"/>
    <property type="match status" value="1"/>
</dbReference>
<dbReference type="InterPro" id="IPR000551">
    <property type="entry name" value="MerR-type_HTH_dom"/>
</dbReference>
<keyword evidence="1" id="KW-0678">Repressor</keyword>
<accession>A0A7G6X6C7</accession>
<evidence type="ECO:0000256" key="2">
    <source>
        <dbReference type="ARBA" id="ARBA00023015"/>
    </source>
</evidence>
<dbReference type="EMBL" id="CP043661">
    <property type="protein sequence ID" value="QNE21792.1"/>
    <property type="molecule type" value="Genomic_DNA"/>
</dbReference>
<feature type="domain" description="HTH merR-type" evidence="5">
    <location>
        <begin position="1"/>
        <end position="68"/>
    </location>
</feature>
<dbReference type="InterPro" id="IPR047057">
    <property type="entry name" value="MerR_fam"/>
</dbReference>
<organism evidence="6 7">
    <name type="scientific">Kribbella qitaiheensis</name>
    <dbReference type="NCBI Taxonomy" id="1544730"/>
    <lineage>
        <taxon>Bacteria</taxon>
        <taxon>Bacillati</taxon>
        <taxon>Actinomycetota</taxon>
        <taxon>Actinomycetes</taxon>
        <taxon>Propionibacteriales</taxon>
        <taxon>Kribbellaceae</taxon>
        <taxon>Kribbella</taxon>
    </lineage>
</organism>
<evidence type="ECO:0000256" key="3">
    <source>
        <dbReference type="ARBA" id="ARBA00023125"/>
    </source>
</evidence>
<dbReference type="SUPFAM" id="SSF46955">
    <property type="entry name" value="Putative DNA-binding domain"/>
    <property type="match status" value="1"/>
</dbReference>
<dbReference type="GO" id="GO:0003700">
    <property type="term" value="F:DNA-binding transcription factor activity"/>
    <property type="evidence" value="ECO:0007669"/>
    <property type="project" value="InterPro"/>
</dbReference>
<name>A0A7G6X6C7_9ACTN</name>